<keyword evidence="3" id="KW-1185">Reference proteome</keyword>
<proteinExistence type="predicted"/>
<sequence>MKEKMLDLLALMPCPLKVSFEKEITETIKTLNEYYDIHLEYKIVSNAVAQTDIFEKISHCKDINELPNIMIAPGFSRFFYKEFVKLFRDKGKFSNILEQETFLNLELIDIFDPDNYYSLIAFNPLVFLVDKTNNPKLPTPKKWGDLLTEEYEAKVAYRGHSDSQFCEGVLLNIYKELGDEGIFKLAKSVKCRLHPSQMVKFAGSKMKEAPAVSVIPYSFACMVGKNKNVEIIWPEDGAIINPLVMLVKTDCSQAVKDLANKIADKDIEELFLAGGFFSIYNQENMHNMGEHFRWLGWDFIINNNLEEILDHLNQIMFNVINTRNTTDLTKEGDFDCK</sequence>
<dbReference type="RefSeq" id="WP_170841522.1">
    <property type="nucleotide sequence ID" value="NZ_FOJI01000030.1"/>
</dbReference>
<dbReference type="AlphaFoldDB" id="A0A1I0RXH2"/>
<gene>
    <name evidence="2" type="ORF">SAMN05421659_1302</name>
</gene>
<reference evidence="2 3" key="1">
    <citation type="submission" date="2016-10" db="EMBL/GenBank/DDBJ databases">
        <authorList>
            <person name="de Groot N.N."/>
        </authorList>
    </citation>
    <scope>NUCLEOTIDE SEQUENCE [LARGE SCALE GENOMIC DNA]</scope>
    <source>
        <strain evidence="2 3">DSM 9179</strain>
    </source>
</reference>
<keyword evidence="1" id="KW-0732">Signal</keyword>
<dbReference type="STRING" id="99656.SAMN05421659_1302"/>
<evidence type="ECO:0000313" key="3">
    <source>
        <dbReference type="Proteomes" id="UP000199701"/>
    </source>
</evidence>
<organism evidence="2 3">
    <name type="scientific">[Clostridium] fimetarium</name>
    <dbReference type="NCBI Taxonomy" id="99656"/>
    <lineage>
        <taxon>Bacteria</taxon>
        <taxon>Bacillati</taxon>
        <taxon>Bacillota</taxon>
        <taxon>Clostridia</taxon>
        <taxon>Lachnospirales</taxon>
        <taxon>Lachnospiraceae</taxon>
    </lineage>
</organism>
<dbReference type="PANTHER" id="PTHR30006:SF2">
    <property type="entry name" value="ABC TRANSPORTER SUBSTRATE-BINDING PROTEIN"/>
    <property type="match status" value="1"/>
</dbReference>
<dbReference type="Gene3D" id="3.40.190.10">
    <property type="entry name" value="Periplasmic binding protein-like II"/>
    <property type="match status" value="2"/>
</dbReference>
<dbReference type="SUPFAM" id="SSF53850">
    <property type="entry name" value="Periplasmic binding protein-like II"/>
    <property type="match status" value="1"/>
</dbReference>
<dbReference type="Proteomes" id="UP000199701">
    <property type="component" value="Unassembled WGS sequence"/>
</dbReference>
<evidence type="ECO:0000313" key="2">
    <source>
        <dbReference type="EMBL" id="SEW46160.1"/>
    </source>
</evidence>
<dbReference type="Pfam" id="PF13343">
    <property type="entry name" value="SBP_bac_6"/>
    <property type="match status" value="1"/>
</dbReference>
<accession>A0A1I0RXH2</accession>
<evidence type="ECO:0000256" key="1">
    <source>
        <dbReference type="ARBA" id="ARBA00022729"/>
    </source>
</evidence>
<protein>
    <submittedName>
        <fullName evidence="2">ABC-type Fe3+ transport system, substrate-binding protein</fullName>
    </submittedName>
</protein>
<dbReference type="PANTHER" id="PTHR30006">
    <property type="entry name" value="THIAMINE-BINDING PERIPLASMIC PROTEIN-RELATED"/>
    <property type="match status" value="1"/>
</dbReference>
<dbReference type="EMBL" id="FOJI01000030">
    <property type="protein sequence ID" value="SEW46160.1"/>
    <property type="molecule type" value="Genomic_DNA"/>
</dbReference>
<name>A0A1I0RXH2_9FIRM</name>